<evidence type="ECO:0000313" key="2">
    <source>
        <dbReference type="Proteomes" id="UP001487740"/>
    </source>
</evidence>
<accession>A0AAW0TEX2</accession>
<sequence>MPSRLHPTAASTRQTAQQVYGIAQNTSTPLRFCVTPASGDLRHLPVQHDNHAARKRRGRELIRIDFAPDSHVTANPSPADNAFLTTYIKTSTVTRGVAYNETADAAAKKALHSTVTALLQHLHYKDSTSPSPPSFISS</sequence>
<protein>
    <submittedName>
        <fullName evidence="1">Uncharacterized protein</fullName>
    </submittedName>
</protein>
<gene>
    <name evidence="1" type="ORF">O3P69_012298</name>
</gene>
<comment type="caution">
    <text evidence="1">The sequence shown here is derived from an EMBL/GenBank/DDBJ whole genome shotgun (WGS) entry which is preliminary data.</text>
</comment>
<proteinExistence type="predicted"/>
<keyword evidence="2" id="KW-1185">Reference proteome</keyword>
<dbReference type="AlphaFoldDB" id="A0AAW0TEX2"/>
<dbReference type="Proteomes" id="UP001487740">
    <property type="component" value="Unassembled WGS sequence"/>
</dbReference>
<reference evidence="1 2" key="1">
    <citation type="submission" date="2023-03" db="EMBL/GenBank/DDBJ databases">
        <title>High-quality genome of Scylla paramamosain provides insights in environmental adaptation.</title>
        <authorList>
            <person name="Zhang L."/>
        </authorList>
    </citation>
    <scope>NUCLEOTIDE SEQUENCE [LARGE SCALE GENOMIC DNA]</scope>
    <source>
        <strain evidence="1">LZ_2023a</strain>
        <tissue evidence="1">Muscle</tissue>
    </source>
</reference>
<evidence type="ECO:0000313" key="1">
    <source>
        <dbReference type="EMBL" id="KAK8385365.1"/>
    </source>
</evidence>
<dbReference type="EMBL" id="JARAKH010000033">
    <property type="protein sequence ID" value="KAK8385365.1"/>
    <property type="molecule type" value="Genomic_DNA"/>
</dbReference>
<organism evidence="1 2">
    <name type="scientific">Scylla paramamosain</name>
    <name type="common">Mud crab</name>
    <dbReference type="NCBI Taxonomy" id="85552"/>
    <lineage>
        <taxon>Eukaryota</taxon>
        <taxon>Metazoa</taxon>
        <taxon>Ecdysozoa</taxon>
        <taxon>Arthropoda</taxon>
        <taxon>Crustacea</taxon>
        <taxon>Multicrustacea</taxon>
        <taxon>Malacostraca</taxon>
        <taxon>Eumalacostraca</taxon>
        <taxon>Eucarida</taxon>
        <taxon>Decapoda</taxon>
        <taxon>Pleocyemata</taxon>
        <taxon>Brachyura</taxon>
        <taxon>Eubrachyura</taxon>
        <taxon>Portunoidea</taxon>
        <taxon>Portunidae</taxon>
        <taxon>Portuninae</taxon>
        <taxon>Scylla</taxon>
    </lineage>
</organism>
<name>A0AAW0TEX2_SCYPA</name>